<protein>
    <recommendedName>
        <fullName evidence="3">Cytochrome c oxidase assembly protein COX20, mitochondrial</fullName>
    </recommendedName>
</protein>
<keyword evidence="6 9" id="KW-1133">Transmembrane helix</keyword>
<gene>
    <name evidence="10" type="ORF">F444_12587</name>
</gene>
<feature type="transmembrane region" description="Helical" evidence="9">
    <location>
        <begin position="48"/>
        <end position="68"/>
    </location>
</feature>
<dbReference type="Proteomes" id="UP000028582">
    <property type="component" value="Unassembled WGS sequence"/>
</dbReference>
<comment type="caution">
    <text evidence="10">The sequence shown here is derived from an EMBL/GenBank/DDBJ whole genome shotgun (WGS) entry which is preliminary data.</text>
</comment>
<dbReference type="PANTHER" id="PTHR31586">
    <property type="entry name" value="CYTOCHROME C OXIDASE PROTEIN 20"/>
    <property type="match status" value="1"/>
</dbReference>
<name>A0A080ZWJ4_PHYNI</name>
<comment type="similarity">
    <text evidence="2">Belongs to the COX20 family.</text>
</comment>
<keyword evidence="7" id="KW-0496">Mitochondrion</keyword>
<dbReference type="PANTHER" id="PTHR31586:SF1">
    <property type="entry name" value="CYTOCHROME C OXIDASE ASSEMBLY PROTEIN COX20, MITOCHONDRIAL"/>
    <property type="match status" value="1"/>
</dbReference>
<dbReference type="GO" id="GO:0033617">
    <property type="term" value="P:mitochondrial respiratory chain complex IV assembly"/>
    <property type="evidence" value="ECO:0007669"/>
    <property type="project" value="InterPro"/>
</dbReference>
<evidence type="ECO:0000256" key="8">
    <source>
        <dbReference type="ARBA" id="ARBA00023136"/>
    </source>
</evidence>
<evidence type="ECO:0000313" key="11">
    <source>
        <dbReference type="Proteomes" id="UP000028582"/>
    </source>
</evidence>
<dbReference type="GO" id="GO:0005743">
    <property type="term" value="C:mitochondrial inner membrane"/>
    <property type="evidence" value="ECO:0007669"/>
    <property type="project" value="UniProtKB-SubCell"/>
</dbReference>
<reference evidence="10 11" key="1">
    <citation type="submission" date="2013-11" db="EMBL/GenBank/DDBJ databases">
        <title>The Genome Sequence of Phytophthora parasitica P1976.</title>
        <authorList>
            <consortium name="The Broad Institute Genomics Platform"/>
            <person name="Russ C."/>
            <person name="Tyler B."/>
            <person name="Panabieres F."/>
            <person name="Shan W."/>
            <person name="Tripathy S."/>
            <person name="Grunwald N."/>
            <person name="Machado M."/>
            <person name="Johnson C.S."/>
            <person name="Walker B."/>
            <person name="Young S."/>
            <person name="Zeng Q."/>
            <person name="Gargeya S."/>
            <person name="Fitzgerald M."/>
            <person name="Haas B."/>
            <person name="Abouelleil A."/>
            <person name="Allen A.W."/>
            <person name="Alvarado L."/>
            <person name="Arachchi H.M."/>
            <person name="Berlin A.M."/>
            <person name="Chapman S.B."/>
            <person name="Gainer-Dewar J."/>
            <person name="Goldberg J."/>
            <person name="Griggs A."/>
            <person name="Gujja S."/>
            <person name="Hansen M."/>
            <person name="Howarth C."/>
            <person name="Imamovic A."/>
            <person name="Ireland A."/>
            <person name="Larimer J."/>
            <person name="McCowan C."/>
            <person name="Murphy C."/>
            <person name="Pearson M."/>
            <person name="Poon T.W."/>
            <person name="Priest M."/>
            <person name="Roberts A."/>
            <person name="Saif S."/>
            <person name="Shea T."/>
            <person name="Sisk P."/>
            <person name="Sykes S."/>
            <person name="Wortman J."/>
            <person name="Nusbaum C."/>
            <person name="Birren B."/>
        </authorList>
    </citation>
    <scope>NUCLEOTIDE SEQUENCE [LARGE SCALE GENOMIC DNA]</scope>
    <source>
        <strain evidence="10 11">P1976</strain>
    </source>
</reference>
<proteinExistence type="inferred from homology"/>
<dbReference type="InterPro" id="IPR022533">
    <property type="entry name" value="Cox20"/>
</dbReference>
<comment type="subcellular location">
    <subcellularLocation>
        <location evidence="1">Mitochondrion inner membrane</location>
    </subcellularLocation>
</comment>
<evidence type="ECO:0000256" key="2">
    <source>
        <dbReference type="ARBA" id="ARBA00009575"/>
    </source>
</evidence>
<organism evidence="10 11">
    <name type="scientific">Phytophthora nicotianae P1976</name>
    <dbReference type="NCBI Taxonomy" id="1317066"/>
    <lineage>
        <taxon>Eukaryota</taxon>
        <taxon>Sar</taxon>
        <taxon>Stramenopiles</taxon>
        <taxon>Oomycota</taxon>
        <taxon>Peronosporomycetes</taxon>
        <taxon>Peronosporales</taxon>
        <taxon>Peronosporaceae</taxon>
        <taxon>Phytophthora</taxon>
    </lineage>
</organism>
<dbReference type="Pfam" id="PF12597">
    <property type="entry name" value="Cox20"/>
    <property type="match status" value="1"/>
</dbReference>
<evidence type="ECO:0000313" key="10">
    <source>
        <dbReference type="EMBL" id="ETO71005.1"/>
    </source>
</evidence>
<dbReference type="AlphaFoldDB" id="A0A080ZWJ4"/>
<keyword evidence="8 9" id="KW-0472">Membrane</keyword>
<evidence type="ECO:0000256" key="9">
    <source>
        <dbReference type="SAM" id="Phobius"/>
    </source>
</evidence>
<evidence type="ECO:0000256" key="5">
    <source>
        <dbReference type="ARBA" id="ARBA00022792"/>
    </source>
</evidence>
<evidence type="ECO:0000256" key="7">
    <source>
        <dbReference type="ARBA" id="ARBA00023128"/>
    </source>
</evidence>
<keyword evidence="5" id="KW-0999">Mitochondrion inner membrane</keyword>
<evidence type="ECO:0000256" key="6">
    <source>
        <dbReference type="ARBA" id="ARBA00022989"/>
    </source>
</evidence>
<keyword evidence="4 9" id="KW-0812">Transmembrane</keyword>
<feature type="transmembrane region" description="Helical" evidence="9">
    <location>
        <begin position="20"/>
        <end position="36"/>
    </location>
</feature>
<evidence type="ECO:0000256" key="1">
    <source>
        <dbReference type="ARBA" id="ARBA00004273"/>
    </source>
</evidence>
<sequence length="109" mass="12338">MSSSSSTDVVLKNPPCFRTGLMWGIAVASVIGAHRFRTCRRIRSSCDWAIGAFGVVGGGTWLFCTTAYRLRARQTREFMEVMNNPERKAEAEQFLRSRVETRSSDQEQQ</sequence>
<evidence type="ECO:0000256" key="4">
    <source>
        <dbReference type="ARBA" id="ARBA00022692"/>
    </source>
</evidence>
<accession>A0A080ZWJ4</accession>
<evidence type="ECO:0000256" key="3">
    <source>
        <dbReference type="ARBA" id="ARBA00017689"/>
    </source>
</evidence>
<dbReference type="EMBL" id="ANJA01002243">
    <property type="protein sequence ID" value="ETO71005.1"/>
    <property type="molecule type" value="Genomic_DNA"/>
</dbReference>